<sequence>MGMSDEWSTQCLLQKISRTMRFCGENVAVTRQMTRPLVPTLNHHGYHCQATLLFAMEVNTIPEIQQAPMTCATSHRWGLGRVQKCQVDRKYLVHELAIHHGGRRIRTSGLAQMWMDDMETRNQKKAMSKCTSTMNKRRTRKHRQKCRWMYSVCVGNMEET</sequence>
<evidence type="ECO:0000313" key="2">
    <source>
        <dbReference type="Proteomes" id="UP000193411"/>
    </source>
</evidence>
<evidence type="ECO:0000313" key="1">
    <source>
        <dbReference type="EMBL" id="ORZ38119.1"/>
    </source>
</evidence>
<name>A0A1Y2HUD9_9FUNG</name>
<proteinExistence type="predicted"/>
<dbReference type="Proteomes" id="UP000193411">
    <property type="component" value="Unassembled WGS sequence"/>
</dbReference>
<keyword evidence="2" id="KW-1185">Reference proteome</keyword>
<gene>
    <name evidence="1" type="ORF">BCR44DRAFT_1017322</name>
</gene>
<comment type="caution">
    <text evidence="1">The sequence shown here is derived from an EMBL/GenBank/DDBJ whole genome shotgun (WGS) entry which is preliminary data.</text>
</comment>
<protein>
    <submittedName>
        <fullName evidence="1">Uncharacterized protein</fullName>
    </submittedName>
</protein>
<organism evidence="1 2">
    <name type="scientific">Catenaria anguillulae PL171</name>
    <dbReference type="NCBI Taxonomy" id="765915"/>
    <lineage>
        <taxon>Eukaryota</taxon>
        <taxon>Fungi</taxon>
        <taxon>Fungi incertae sedis</taxon>
        <taxon>Blastocladiomycota</taxon>
        <taxon>Blastocladiomycetes</taxon>
        <taxon>Blastocladiales</taxon>
        <taxon>Catenariaceae</taxon>
        <taxon>Catenaria</taxon>
    </lineage>
</organism>
<reference evidence="1 2" key="1">
    <citation type="submission" date="2016-07" db="EMBL/GenBank/DDBJ databases">
        <title>Pervasive Adenine N6-methylation of Active Genes in Fungi.</title>
        <authorList>
            <consortium name="DOE Joint Genome Institute"/>
            <person name="Mondo S.J."/>
            <person name="Dannebaum R.O."/>
            <person name="Kuo R.C."/>
            <person name="Labutti K."/>
            <person name="Haridas S."/>
            <person name="Kuo A."/>
            <person name="Salamov A."/>
            <person name="Ahrendt S.R."/>
            <person name="Lipzen A."/>
            <person name="Sullivan W."/>
            <person name="Andreopoulos W.B."/>
            <person name="Clum A."/>
            <person name="Lindquist E."/>
            <person name="Daum C."/>
            <person name="Ramamoorthy G.K."/>
            <person name="Gryganskyi A."/>
            <person name="Culley D."/>
            <person name="Magnuson J.K."/>
            <person name="James T.Y."/>
            <person name="O'Malley M.A."/>
            <person name="Stajich J.E."/>
            <person name="Spatafora J.W."/>
            <person name="Visel A."/>
            <person name="Grigoriev I.V."/>
        </authorList>
    </citation>
    <scope>NUCLEOTIDE SEQUENCE [LARGE SCALE GENOMIC DNA]</scope>
    <source>
        <strain evidence="1 2">PL171</strain>
    </source>
</reference>
<dbReference type="AlphaFoldDB" id="A0A1Y2HUD9"/>
<dbReference type="EMBL" id="MCFL01000010">
    <property type="protein sequence ID" value="ORZ38119.1"/>
    <property type="molecule type" value="Genomic_DNA"/>
</dbReference>
<accession>A0A1Y2HUD9</accession>